<evidence type="ECO:0000259" key="3">
    <source>
        <dbReference type="Pfam" id="PF06452"/>
    </source>
</evidence>
<evidence type="ECO:0008006" key="7">
    <source>
        <dbReference type="Google" id="ProtNLM"/>
    </source>
</evidence>
<feature type="chain" id="PRO_5016355344" description="Glucose/Sorbosone dehydrogenase domain-containing protein" evidence="2">
    <location>
        <begin position="21"/>
        <end position="1010"/>
    </location>
</feature>
<evidence type="ECO:0000313" key="6">
    <source>
        <dbReference type="Proteomes" id="UP000245802"/>
    </source>
</evidence>
<dbReference type="SUPFAM" id="SSF49344">
    <property type="entry name" value="CBD9-like"/>
    <property type="match status" value="1"/>
</dbReference>
<dbReference type="Gene3D" id="2.60.40.1190">
    <property type="match status" value="1"/>
</dbReference>
<feature type="compositionally biased region" description="Basic and acidic residues" evidence="1">
    <location>
        <begin position="28"/>
        <end position="37"/>
    </location>
</feature>
<dbReference type="Pfam" id="PF06452">
    <property type="entry name" value="CBM9_1"/>
    <property type="match status" value="1"/>
</dbReference>
<feature type="region of interest" description="Disordered" evidence="1">
    <location>
        <begin position="862"/>
        <end position="890"/>
    </location>
</feature>
<dbReference type="Proteomes" id="UP000245802">
    <property type="component" value="Chromosome"/>
</dbReference>
<sequence length="1010" mass="111442">MFRFRTPLALATLALLLAVAAVGSPRSPADKRPEHPVPEPYKQAPPHSFECRWADTPIVLDGLADEPAWALAQPISAFHVPWLGDKARMSRTATAAKLLWDREYIYFHADMEDSDLFADITEHDGGLWKNDVFELFLRPDAEKLGYYEFQVNAAGARFDAFYPKYDLDRLGAHAKAGTFGLEAKVKLRGTLNARDDADKGWSVEGRIPWGDFLRTGGRPVAGEKWKLNLCRFDYSADWAEPELSCVAPIAKKKIPPFFHQSDDYATLTFVGPTAATAKPYGIEAREPVASKVVGFPDPPPPFVATRILGKYRPEYPIRVEPIPGTSEALVITQPHAYGPTKVLRVPFGPGATDKDAVKQLDTPNGGTAYDIAFHPKFAENRYVYIGWNGSPTGRKKKSSIISRYTMTAKAPYELDPKSERTVIEWESDGHNGAAVCFGPDGMMYVTSGDGTADSDANLTGQRTDLLLAKVLRIDVDHPADGKMYGVPKDNPYIGRKEFAPETWAYGLRNPWRVTYDAKLNQLWVGQNGQDLWEQAYLVKKGENYGWSVTEGSHPFYPNRKAGPTPITKPTVEHHHSEARSLTGGVVYHGDKLPGLKGAYVYGDYSTGHIWAVKHTGEKIEWHKKIAITTLKITNFALDRDGELVICHHAPAGEGGFYTLTPNTAKADTGFPKKLSESGLFASVKDHTMAPGVVPYSVNAPFWSDGLHKERFLAVPAGKVSYKRAGGWDFPDGAVLVKSFALETREGDPASRTWIETRFMTRQGGEWYGYSYVWNDAGTDATLVDAAGLDREFTVRTAAGAAKQSWHYPSRAECMVCHSRAANYVLGLCEVQMNKDHTYPNGRTDNQLRVLEHLGLLDVGWAGEAKDPSARQQPDQREPKPTGMLPAPPAGLKRLANPYDKTQPLAERAKAYLHVNCSSCHVEAGGGNAQMDLGYATAWDKMRLIDAKPVHQSFGLADARLVAPGAPERSVVLHRIAQRGPNTGQMPPLSSARVDRAGVELLTEWCKSLRK</sequence>
<dbReference type="KEGG" id="gog:C1280_01250"/>
<feature type="signal peptide" evidence="2">
    <location>
        <begin position="1"/>
        <end position="20"/>
    </location>
</feature>
<evidence type="ECO:0000313" key="5">
    <source>
        <dbReference type="EMBL" id="AWM35784.1"/>
    </source>
</evidence>
<keyword evidence="6" id="KW-1185">Reference proteome</keyword>
<dbReference type="EMBL" id="CP025958">
    <property type="protein sequence ID" value="AWM35784.1"/>
    <property type="molecule type" value="Genomic_DNA"/>
</dbReference>
<protein>
    <recommendedName>
        <fullName evidence="7">Glucose/Sorbosone dehydrogenase domain-containing protein</fullName>
    </recommendedName>
</protein>
<evidence type="ECO:0000256" key="2">
    <source>
        <dbReference type="SAM" id="SignalP"/>
    </source>
</evidence>
<dbReference type="Gene3D" id="2.120.10.30">
    <property type="entry name" value="TolB, C-terminal domain"/>
    <property type="match status" value="1"/>
</dbReference>
<name>A0A2Z3H2F7_9BACT</name>
<evidence type="ECO:0000259" key="4">
    <source>
        <dbReference type="Pfam" id="PF07995"/>
    </source>
</evidence>
<dbReference type="RefSeq" id="WP_109570733.1">
    <property type="nucleotide sequence ID" value="NZ_CP025958.1"/>
</dbReference>
<dbReference type="InterPro" id="IPR012938">
    <property type="entry name" value="Glc/Sorbosone_DH"/>
</dbReference>
<dbReference type="Pfam" id="PF07995">
    <property type="entry name" value="GSDH"/>
    <property type="match status" value="1"/>
</dbReference>
<dbReference type="PANTHER" id="PTHR19328">
    <property type="entry name" value="HEDGEHOG-INTERACTING PROTEIN"/>
    <property type="match status" value="1"/>
</dbReference>
<keyword evidence="2" id="KW-0732">Signal</keyword>
<dbReference type="GO" id="GO:0004553">
    <property type="term" value="F:hydrolase activity, hydrolyzing O-glycosyl compounds"/>
    <property type="evidence" value="ECO:0007669"/>
    <property type="project" value="InterPro"/>
</dbReference>
<feature type="region of interest" description="Disordered" evidence="1">
    <location>
        <begin position="25"/>
        <end position="44"/>
    </location>
</feature>
<gene>
    <name evidence="5" type="ORF">C1280_01250</name>
</gene>
<feature type="compositionally biased region" description="Basic and acidic residues" evidence="1">
    <location>
        <begin position="863"/>
        <end position="879"/>
    </location>
</feature>
<feature type="domain" description="Carbohydrate-binding" evidence="3">
    <location>
        <begin position="61"/>
        <end position="233"/>
    </location>
</feature>
<dbReference type="InterPro" id="IPR010502">
    <property type="entry name" value="Carb-bd_dom_fam9"/>
</dbReference>
<reference evidence="5 6" key="1">
    <citation type="submission" date="2018-01" db="EMBL/GenBank/DDBJ databases">
        <title>G. obscuriglobus.</title>
        <authorList>
            <person name="Franke J."/>
            <person name="Blomberg W."/>
            <person name="Selmecki A."/>
        </authorList>
    </citation>
    <scope>NUCLEOTIDE SEQUENCE [LARGE SCALE GENOMIC DNA]</scope>
    <source>
        <strain evidence="5 6">DSM 5831</strain>
    </source>
</reference>
<dbReference type="PANTHER" id="PTHR19328:SF75">
    <property type="entry name" value="ALDOSE SUGAR DEHYDROGENASE YLII"/>
    <property type="match status" value="1"/>
</dbReference>
<dbReference type="OrthoDB" id="9770043at2"/>
<proteinExistence type="predicted"/>
<evidence type="ECO:0000256" key="1">
    <source>
        <dbReference type="SAM" id="MobiDB-lite"/>
    </source>
</evidence>
<dbReference type="CDD" id="cd09620">
    <property type="entry name" value="CBM9_like_3"/>
    <property type="match status" value="1"/>
</dbReference>
<dbReference type="AlphaFoldDB" id="A0A2Z3H2F7"/>
<dbReference type="InterPro" id="IPR011042">
    <property type="entry name" value="6-blade_b-propeller_TolB-like"/>
</dbReference>
<dbReference type="GO" id="GO:0030246">
    <property type="term" value="F:carbohydrate binding"/>
    <property type="evidence" value="ECO:0007669"/>
    <property type="project" value="InterPro"/>
</dbReference>
<dbReference type="GO" id="GO:0016052">
    <property type="term" value="P:carbohydrate catabolic process"/>
    <property type="evidence" value="ECO:0007669"/>
    <property type="project" value="InterPro"/>
</dbReference>
<dbReference type="SUPFAM" id="SSF50952">
    <property type="entry name" value="Soluble quinoprotein glucose dehydrogenase"/>
    <property type="match status" value="1"/>
</dbReference>
<organism evidence="5 6">
    <name type="scientific">Gemmata obscuriglobus</name>
    <dbReference type="NCBI Taxonomy" id="114"/>
    <lineage>
        <taxon>Bacteria</taxon>
        <taxon>Pseudomonadati</taxon>
        <taxon>Planctomycetota</taxon>
        <taxon>Planctomycetia</taxon>
        <taxon>Gemmatales</taxon>
        <taxon>Gemmataceae</taxon>
        <taxon>Gemmata</taxon>
    </lineage>
</organism>
<feature type="domain" description="Glucose/Sorbosone dehydrogenase" evidence="4">
    <location>
        <begin position="365"/>
        <end position="650"/>
    </location>
</feature>
<accession>A0A2Z3H2F7</accession>
<dbReference type="InterPro" id="IPR011041">
    <property type="entry name" value="Quinoprot_gluc/sorb_DH_b-prop"/>
</dbReference>